<gene>
    <name evidence="1" type="ORF">ACFQ4Y_06420</name>
</gene>
<reference evidence="2" key="1">
    <citation type="journal article" date="2019" name="Int. J. Syst. Evol. Microbiol.">
        <title>The Global Catalogue of Microorganisms (GCM) 10K type strain sequencing project: providing services to taxonomists for standard genome sequencing and annotation.</title>
        <authorList>
            <consortium name="The Broad Institute Genomics Platform"/>
            <consortium name="The Broad Institute Genome Sequencing Center for Infectious Disease"/>
            <person name="Wu L."/>
            <person name="Ma J."/>
        </authorList>
    </citation>
    <scope>NUCLEOTIDE SEQUENCE [LARGE SCALE GENOMIC DNA]</scope>
    <source>
        <strain evidence="2">S1</strain>
    </source>
</reference>
<dbReference type="RefSeq" id="WP_380163798.1">
    <property type="nucleotide sequence ID" value="NZ_JBHTNU010000005.1"/>
</dbReference>
<comment type="caution">
    <text evidence="1">The sequence shown here is derived from an EMBL/GenBank/DDBJ whole genome shotgun (WGS) entry which is preliminary data.</text>
</comment>
<sequence>MFSKFKELFDFTPEPNHSDAKEDLYKELEQLKKENEKLRQNSYTRSGKTESPTSHRYHLEFFLYDHKNDTETRYTEADIHRYPMMGFTIHYLDENGRNNRPEWIPYLCDGLVEAFEAMKVISHTVDEPDLYSFFVDLKRYPQVEVKKSIYLVFHQLCQWQNAGKDQISLRVHIGGDELYQDLLNGHMETETV</sequence>
<evidence type="ECO:0000313" key="2">
    <source>
        <dbReference type="Proteomes" id="UP001597282"/>
    </source>
</evidence>
<accession>A0ABW4C8W5</accession>
<evidence type="ECO:0000313" key="1">
    <source>
        <dbReference type="EMBL" id="MFD1426573.1"/>
    </source>
</evidence>
<keyword evidence="2" id="KW-1185">Reference proteome</keyword>
<protein>
    <submittedName>
        <fullName evidence="1">Uncharacterized protein</fullName>
    </submittedName>
</protein>
<dbReference type="Proteomes" id="UP001597282">
    <property type="component" value="Unassembled WGS sequence"/>
</dbReference>
<dbReference type="EMBL" id="JBHTNU010000005">
    <property type="protein sequence ID" value="MFD1426573.1"/>
    <property type="molecule type" value="Genomic_DNA"/>
</dbReference>
<organism evidence="1 2">
    <name type="scientific">Kroppenstedtia sanguinis</name>
    <dbReference type="NCBI Taxonomy" id="1380684"/>
    <lineage>
        <taxon>Bacteria</taxon>
        <taxon>Bacillati</taxon>
        <taxon>Bacillota</taxon>
        <taxon>Bacilli</taxon>
        <taxon>Bacillales</taxon>
        <taxon>Thermoactinomycetaceae</taxon>
        <taxon>Kroppenstedtia</taxon>
    </lineage>
</organism>
<proteinExistence type="predicted"/>
<name>A0ABW4C8W5_9BACL</name>